<evidence type="ECO:0000313" key="4">
    <source>
        <dbReference type="EMBL" id="MBB5083665.1"/>
    </source>
</evidence>
<dbReference type="Gene3D" id="3.60.40.10">
    <property type="entry name" value="PPM-type phosphatase domain"/>
    <property type="match status" value="1"/>
</dbReference>
<reference evidence="4 5" key="1">
    <citation type="submission" date="2020-08" db="EMBL/GenBank/DDBJ databases">
        <title>Genomic Encyclopedia of Type Strains, Phase IV (KMG-IV): sequencing the most valuable type-strain genomes for metagenomic binning, comparative biology and taxonomic classification.</title>
        <authorList>
            <person name="Goeker M."/>
        </authorList>
    </citation>
    <scope>NUCLEOTIDE SEQUENCE [LARGE SCALE GENOMIC DNA]</scope>
    <source>
        <strain evidence="4 5">DSM 45385</strain>
    </source>
</reference>
<keyword evidence="2" id="KW-1133">Transmembrane helix</keyword>
<keyword evidence="2" id="KW-0472">Membrane</keyword>
<gene>
    <name evidence="4" type="ORF">HNR40_009170</name>
</gene>
<feature type="transmembrane region" description="Helical" evidence="2">
    <location>
        <begin position="81"/>
        <end position="101"/>
    </location>
</feature>
<organism evidence="4 5">
    <name type="scientific">Nonomuraea endophytica</name>
    <dbReference type="NCBI Taxonomy" id="714136"/>
    <lineage>
        <taxon>Bacteria</taxon>
        <taxon>Bacillati</taxon>
        <taxon>Actinomycetota</taxon>
        <taxon>Actinomycetes</taxon>
        <taxon>Streptosporangiales</taxon>
        <taxon>Streptosporangiaceae</taxon>
        <taxon>Nonomuraea</taxon>
    </lineage>
</organism>
<dbReference type="Pfam" id="PF07228">
    <property type="entry name" value="SpoIIE"/>
    <property type="match status" value="1"/>
</dbReference>
<dbReference type="RefSeq" id="WP_184972978.1">
    <property type="nucleotide sequence ID" value="NZ_JACHIN010000018.1"/>
</dbReference>
<dbReference type="PANTHER" id="PTHR43156:SF2">
    <property type="entry name" value="STAGE II SPORULATION PROTEIN E"/>
    <property type="match status" value="1"/>
</dbReference>
<evidence type="ECO:0000256" key="1">
    <source>
        <dbReference type="ARBA" id="ARBA00022801"/>
    </source>
</evidence>
<feature type="transmembrane region" description="Helical" evidence="2">
    <location>
        <begin position="41"/>
        <end position="69"/>
    </location>
</feature>
<comment type="caution">
    <text evidence="4">The sequence shown here is derived from an EMBL/GenBank/DDBJ whole genome shotgun (WGS) entry which is preliminary data.</text>
</comment>
<dbReference type="SMART" id="SM00331">
    <property type="entry name" value="PP2C_SIG"/>
    <property type="match status" value="1"/>
</dbReference>
<feature type="transmembrane region" description="Helical" evidence="2">
    <location>
        <begin position="6"/>
        <end position="29"/>
    </location>
</feature>
<dbReference type="InterPro" id="IPR036457">
    <property type="entry name" value="PPM-type-like_dom_sf"/>
</dbReference>
<dbReference type="PANTHER" id="PTHR43156">
    <property type="entry name" value="STAGE II SPORULATION PROTEIN E-RELATED"/>
    <property type="match status" value="1"/>
</dbReference>
<dbReference type="FunFam" id="3.60.40.10:FF:000058">
    <property type="entry name" value="Stage II sporulation protein E"/>
    <property type="match status" value="1"/>
</dbReference>
<dbReference type="AlphaFoldDB" id="A0A7W8EJZ0"/>
<evidence type="ECO:0000256" key="2">
    <source>
        <dbReference type="SAM" id="Phobius"/>
    </source>
</evidence>
<keyword evidence="1" id="KW-0378">Hydrolase</keyword>
<dbReference type="SUPFAM" id="SSF81606">
    <property type="entry name" value="PP2C-like"/>
    <property type="match status" value="1"/>
</dbReference>
<dbReference type="InterPro" id="IPR052016">
    <property type="entry name" value="Bact_Sigma-Reg"/>
</dbReference>
<feature type="domain" description="PPM-type phosphatase" evidence="3">
    <location>
        <begin position="134"/>
        <end position="354"/>
    </location>
</feature>
<dbReference type="EMBL" id="JACHIN010000018">
    <property type="protein sequence ID" value="MBB5083665.1"/>
    <property type="molecule type" value="Genomic_DNA"/>
</dbReference>
<keyword evidence="5" id="KW-1185">Reference proteome</keyword>
<evidence type="ECO:0000259" key="3">
    <source>
        <dbReference type="SMART" id="SM00331"/>
    </source>
</evidence>
<dbReference type="InterPro" id="IPR001932">
    <property type="entry name" value="PPM-type_phosphatase-like_dom"/>
</dbReference>
<name>A0A7W8EJZ0_9ACTN</name>
<dbReference type="GO" id="GO:0016791">
    <property type="term" value="F:phosphatase activity"/>
    <property type="evidence" value="ECO:0007669"/>
    <property type="project" value="TreeGrafter"/>
</dbReference>
<keyword evidence="2" id="KW-0812">Transmembrane</keyword>
<sequence length="357" mass="37940">MNGKGMHYRLLLAVPVGLIAAITVTDLILPDEVRLGPLLVVAPAITASFAVPLVTAITGVLAVAAQLLLGVHDGSLHTQTTQAQILALAVVSAIVVAFSALRERDQRQLVQIRTVAEAAQRALLRPLPVQAGPLRFASLYLAAAAEAQIGGDLYGASTDNSRTIIVIGDVRGKGLPAVSEAATLLGSFREIVRSHTDLPDLAARLDDSIRADHAAADQRESFVTALLIEFSHDAHTATMLSCGHPPPLLIGRDRAEIRQLALDTDAPPLGLGELAPRDYKSATFPFEPGDILLTYTDGIIEARDPAGAFYPLHDRLPRLRADDPATLIAALHADLLAYTRGSLDDDLALIAIQRLHN</sequence>
<protein>
    <submittedName>
        <fullName evidence="4">Serine phosphatase RsbU (Regulator of sigma subunit)</fullName>
    </submittedName>
</protein>
<dbReference type="Proteomes" id="UP000568380">
    <property type="component" value="Unassembled WGS sequence"/>
</dbReference>
<proteinExistence type="predicted"/>
<evidence type="ECO:0000313" key="5">
    <source>
        <dbReference type="Proteomes" id="UP000568380"/>
    </source>
</evidence>
<accession>A0A7W8EJZ0</accession>